<comment type="caution">
    <text evidence="1">The sequence shown here is derived from an EMBL/GenBank/DDBJ whole genome shotgun (WGS) entry which is preliminary data.</text>
</comment>
<name>A0A8J2L266_9HEXA</name>
<organism evidence="1 2">
    <name type="scientific">Allacma fusca</name>
    <dbReference type="NCBI Taxonomy" id="39272"/>
    <lineage>
        <taxon>Eukaryota</taxon>
        <taxon>Metazoa</taxon>
        <taxon>Ecdysozoa</taxon>
        <taxon>Arthropoda</taxon>
        <taxon>Hexapoda</taxon>
        <taxon>Collembola</taxon>
        <taxon>Symphypleona</taxon>
        <taxon>Sminthuridae</taxon>
        <taxon>Allacma</taxon>
    </lineage>
</organism>
<protein>
    <submittedName>
        <fullName evidence="1">Uncharacterized protein</fullName>
    </submittedName>
</protein>
<keyword evidence="2" id="KW-1185">Reference proteome</keyword>
<evidence type="ECO:0000313" key="2">
    <source>
        <dbReference type="Proteomes" id="UP000708208"/>
    </source>
</evidence>
<evidence type="ECO:0000313" key="1">
    <source>
        <dbReference type="EMBL" id="CAG7823870.1"/>
    </source>
</evidence>
<feature type="non-terminal residue" evidence="1">
    <location>
        <position position="1"/>
    </location>
</feature>
<dbReference type="Proteomes" id="UP000708208">
    <property type="component" value="Unassembled WGS sequence"/>
</dbReference>
<gene>
    <name evidence="1" type="ORF">AFUS01_LOCUS34061</name>
</gene>
<proteinExistence type="predicted"/>
<dbReference type="EMBL" id="CAJVCH010530855">
    <property type="protein sequence ID" value="CAG7823870.1"/>
    <property type="molecule type" value="Genomic_DNA"/>
</dbReference>
<sequence>TLNRAVLVPEDNLVHFQVPDRSQVVDGYSLVDLATPTGSPRRLPTPPVEDSIIVSEFNTPNASEDQESD</sequence>
<reference evidence="1" key="1">
    <citation type="submission" date="2021-06" db="EMBL/GenBank/DDBJ databases">
        <authorList>
            <person name="Hodson N. C."/>
            <person name="Mongue J. A."/>
            <person name="Jaron S. K."/>
        </authorList>
    </citation>
    <scope>NUCLEOTIDE SEQUENCE</scope>
</reference>
<accession>A0A8J2L266</accession>
<dbReference type="AlphaFoldDB" id="A0A8J2L266"/>